<evidence type="ECO:0000313" key="5">
    <source>
        <dbReference type="EMBL" id="OZM71106.1"/>
    </source>
</evidence>
<dbReference type="Proteomes" id="UP000242444">
    <property type="component" value="Unassembled WGS sequence"/>
</dbReference>
<dbReference type="Pfam" id="PF05719">
    <property type="entry name" value="GPP34"/>
    <property type="match status" value="1"/>
</dbReference>
<comment type="subcellular location">
    <subcellularLocation>
        <location evidence="1">Golgi apparatus membrane</location>
        <topology evidence="1">Peripheral membrane protein</topology>
        <orientation evidence="1">Cytoplasmic side</orientation>
    </subcellularLocation>
</comment>
<dbReference type="InParanoid" id="A0A263D0Q4"/>
<evidence type="ECO:0000256" key="4">
    <source>
        <dbReference type="ARBA" id="ARBA00023136"/>
    </source>
</evidence>
<sequence>MKPSLARRMYLLCWDKDKHRLETNSSLVHGPLLRAAAVADLTIDGLLRDRGGKAERVGGAASPPDDDFLSKVLDDVPPDRPRRWFTVVDRDWHTAERSVRDGLAATGDIEISRRRALGLFPVRRVAVSDHEGLATLRDRVRSTVLDGHAPADVAIEDATLAAFAIDGDVRIVFTPAERRAHKTSCRAVTDHVDTVLPGIRKALVWSIVARRTPPSSS</sequence>
<keyword evidence="4" id="KW-0472">Membrane</keyword>
<keyword evidence="2" id="KW-0333">Golgi apparatus</keyword>
<dbReference type="InterPro" id="IPR038261">
    <property type="entry name" value="GPP34-like_sf"/>
</dbReference>
<name>A0A263D0Q4_9PSEU</name>
<dbReference type="Gene3D" id="1.10.3630.10">
    <property type="entry name" value="yeast vps74-n-term truncation variant domain like"/>
    <property type="match status" value="1"/>
</dbReference>
<dbReference type="GO" id="GO:0070273">
    <property type="term" value="F:phosphatidylinositol-4-phosphate binding"/>
    <property type="evidence" value="ECO:0007669"/>
    <property type="project" value="InterPro"/>
</dbReference>
<evidence type="ECO:0000256" key="2">
    <source>
        <dbReference type="ARBA" id="ARBA00023034"/>
    </source>
</evidence>
<evidence type="ECO:0000256" key="1">
    <source>
        <dbReference type="ARBA" id="ARBA00004255"/>
    </source>
</evidence>
<dbReference type="OrthoDB" id="4717569at2"/>
<dbReference type="EMBL" id="NKYE01000015">
    <property type="protein sequence ID" value="OZM71106.1"/>
    <property type="molecule type" value="Genomic_DNA"/>
</dbReference>
<comment type="caution">
    <text evidence="5">The sequence shown here is derived from an EMBL/GenBank/DDBJ whole genome shotgun (WGS) entry which is preliminary data.</text>
</comment>
<evidence type="ECO:0000256" key="3">
    <source>
        <dbReference type="ARBA" id="ARBA00023121"/>
    </source>
</evidence>
<proteinExistence type="predicted"/>
<accession>A0A263D0Q4</accession>
<dbReference type="InterPro" id="IPR008628">
    <property type="entry name" value="GPP34-like"/>
</dbReference>
<organism evidence="5 6">
    <name type="scientific">Amycolatopsis antarctica</name>
    <dbReference type="NCBI Taxonomy" id="1854586"/>
    <lineage>
        <taxon>Bacteria</taxon>
        <taxon>Bacillati</taxon>
        <taxon>Actinomycetota</taxon>
        <taxon>Actinomycetes</taxon>
        <taxon>Pseudonocardiales</taxon>
        <taxon>Pseudonocardiaceae</taxon>
        <taxon>Amycolatopsis</taxon>
    </lineage>
</organism>
<dbReference type="AlphaFoldDB" id="A0A263D0Q4"/>
<keyword evidence="3" id="KW-0446">Lipid-binding</keyword>
<gene>
    <name evidence="5" type="ORF">CFN78_21810</name>
</gene>
<protein>
    <submittedName>
        <fullName evidence="5">GPP34 family phosphoprotein</fullName>
    </submittedName>
</protein>
<dbReference type="GO" id="GO:0005737">
    <property type="term" value="C:cytoplasm"/>
    <property type="evidence" value="ECO:0007669"/>
    <property type="project" value="UniProtKB-ARBA"/>
</dbReference>
<dbReference type="GO" id="GO:0012505">
    <property type="term" value="C:endomembrane system"/>
    <property type="evidence" value="ECO:0007669"/>
    <property type="project" value="UniProtKB-ARBA"/>
</dbReference>
<evidence type="ECO:0000313" key="6">
    <source>
        <dbReference type="Proteomes" id="UP000242444"/>
    </source>
</evidence>
<reference evidence="5 6" key="1">
    <citation type="submission" date="2017-07" db="EMBL/GenBank/DDBJ databases">
        <title>Amycolatopsis antarcticus sp. nov., isolated from the surface of an Antarcticus brown macroalga.</title>
        <authorList>
            <person name="Wang J."/>
            <person name="Leiva S."/>
            <person name="Huang J."/>
            <person name="Huang Y."/>
        </authorList>
    </citation>
    <scope>NUCLEOTIDE SEQUENCE [LARGE SCALE GENOMIC DNA]</scope>
    <source>
        <strain evidence="5 6">AU-G6</strain>
    </source>
</reference>
<keyword evidence="6" id="KW-1185">Reference proteome</keyword>
<dbReference type="RefSeq" id="WP_094864726.1">
    <property type="nucleotide sequence ID" value="NZ_NKYE01000015.1"/>
</dbReference>